<organism evidence="2 3">
    <name type="scientific">Staurois parvus</name>
    <dbReference type="NCBI Taxonomy" id="386267"/>
    <lineage>
        <taxon>Eukaryota</taxon>
        <taxon>Metazoa</taxon>
        <taxon>Chordata</taxon>
        <taxon>Craniata</taxon>
        <taxon>Vertebrata</taxon>
        <taxon>Euteleostomi</taxon>
        <taxon>Amphibia</taxon>
        <taxon>Batrachia</taxon>
        <taxon>Anura</taxon>
        <taxon>Neobatrachia</taxon>
        <taxon>Ranoidea</taxon>
        <taxon>Ranidae</taxon>
        <taxon>Staurois</taxon>
    </lineage>
</organism>
<dbReference type="PANTHER" id="PTHR35250:SF1">
    <property type="entry name" value="UBIQUINOL-CYTOCHROME-C REDUCTASE COMPLEX ASSEMBLY FACTOR 5"/>
    <property type="match status" value="1"/>
</dbReference>
<gene>
    <name evidence="2" type="ORF">SPARVUS_LOCUS10837514</name>
</gene>
<dbReference type="Proteomes" id="UP001162483">
    <property type="component" value="Unassembled WGS sequence"/>
</dbReference>
<name>A0ABN9F0I5_9NEOB</name>
<evidence type="ECO:0000313" key="2">
    <source>
        <dbReference type="EMBL" id="CAI9589083.1"/>
    </source>
</evidence>
<dbReference type="PANTHER" id="PTHR35250">
    <property type="entry name" value="SMALL INTEGRAL MEMBRANE PROTEIN 4"/>
    <property type="match status" value="1"/>
</dbReference>
<keyword evidence="1" id="KW-0472">Membrane</keyword>
<proteinExistence type="predicted"/>
<dbReference type="InterPro" id="IPR028183">
    <property type="entry name" value="UQCC5"/>
</dbReference>
<evidence type="ECO:0008006" key="4">
    <source>
        <dbReference type="Google" id="ProtNLM"/>
    </source>
</evidence>
<sequence length="92" mass="10547">MASRSKIGTLLDLIPGKRRFGLYRFLPFFFILGGAMEWFMINARIGKETFCKFSFCCGIDFCTNFGCEVARKHCMLDLCIEDTLLKKNKGTL</sequence>
<dbReference type="EMBL" id="CATNWA010016023">
    <property type="protein sequence ID" value="CAI9589083.1"/>
    <property type="molecule type" value="Genomic_DNA"/>
</dbReference>
<evidence type="ECO:0000256" key="1">
    <source>
        <dbReference type="SAM" id="Phobius"/>
    </source>
</evidence>
<keyword evidence="3" id="KW-1185">Reference proteome</keyword>
<comment type="caution">
    <text evidence="2">The sequence shown here is derived from an EMBL/GenBank/DDBJ whole genome shotgun (WGS) entry which is preliminary data.</text>
</comment>
<evidence type="ECO:0000313" key="3">
    <source>
        <dbReference type="Proteomes" id="UP001162483"/>
    </source>
</evidence>
<reference evidence="2" key="1">
    <citation type="submission" date="2023-05" db="EMBL/GenBank/DDBJ databases">
        <authorList>
            <person name="Stuckert A."/>
        </authorList>
    </citation>
    <scope>NUCLEOTIDE SEQUENCE</scope>
</reference>
<keyword evidence="1" id="KW-1133">Transmembrane helix</keyword>
<keyword evidence="1" id="KW-0812">Transmembrane</keyword>
<accession>A0ABN9F0I5</accession>
<dbReference type="Pfam" id="PF15114">
    <property type="entry name" value="UPF0640"/>
    <property type="match status" value="1"/>
</dbReference>
<feature type="transmembrane region" description="Helical" evidence="1">
    <location>
        <begin position="21"/>
        <end position="41"/>
    </location>
</feature>
<protein>
    <recommendedName>
        <fullName evidence="4">Small integral membrane protein 4</fullName>
    </recommendedName>
</protein>